<comment type="caution">
    <text evidence="1">The sequence shown here is derived from an EMBL/GenBank/DDBJ whole genome shotgun (WGS) entry which is preliminary data.</text>
</comment>
<protein>
    <recommendedName>
        <fullName evidence="3">CobQ/CobB/MinD/ParA nucleotide binding domain-containing protein</fullName>
    </recommendedName>
</protein>
<reference evidence="1" key="2">
    <citation type="journal article" date="2021" name="PeerJ">
        <title>Extensive microbial diversity within the chicken gut microbiome revealed by metagenomics and culture.</title>
        <authorList>
            <person name="Gilroy R."/>
            <person name="Ravi A."/>
            <person name="Getino M."/>
            <person name="Pursley I."/>
            <person name="Horton D.L."/>
            <person name="Alikhan N.F."/>
            <person name="Baker D."/>
            <person name="Gharbi K."/>
            <person name="Hall N."/>
            <person name="Watson M."/>
            <person name="Adriaenssens E.M."/>
            <person name="Foster-Nyarko E."/>
            <person name="Jarju S."/>
            <person name="Secka A."/>
            <person name="Antonio M."/>
            <person name="Oren A."/>
            <person name="Chaudhuri R.R."/>
            <person name="La Ragione R."/>
            <person name="Hildebrand F."/>
            <person name="Pallen M.J."/>
        </authorList>
    </citation>
    <scope>NUCLEOTIDE SEQUENCE</scope>
    <source>
        <strain evidence="1">ChiBcolR7-354</strain>
    </source>
</reference>
<evidence type="ECO:0000313" key="2">
    <source>
        <dbReference type="Proteomes" id="UP000824262"/>
    </source>
</evidence>
<evidence type="ECO:0008006" key="3">
    <source>
        <dbReference type="Google" id="ProtNLM"/>
    </source>
</evidence>
<reference evidence="1" key="1">
    <citation type="submission" date="2020-10" db="EMBL/GenBank/DDBJ databases">
        <authorList>
            <person name="Gilroy R."/>
        </authorList>
    </citation>
    <scope>NUCLEOTIDE SEQUENCE</scope>
    <source>
        <strain evidence="1">ChiBcolR7-354</strain>
    </source>
</reference>
<proteinExistence type="predicted"/>
<sequence length="240" mass="25701">MHSDIAARLIGKHKNFVLTGEAGSGKTEVAINLALRMAAEGGREIHFFDMDQTKPLFRARGAEEVLRSGGVHVHYQEQFMDAPTVAPAVSERLRDSESVVLLDVGGGAYGSHMIGQFSCFLGGEDTLVLYLVNPYRPWSGTRGDIEETMRRVLGAARLGGCAMAVVANPNFGRDTSCDDIIGGLAALERLLPETPASFVCAVEGLAGAVGERTALPVLPIRLYTLPEWMAGSGADLRDKE</sequence>
<dbReference type="EMBL" id="DVGA01000085">
    <property type="protein sequence ID" value="HIQ79193.1"/>
    <property type="molecule type" value="Genomic_DNA"/>
</dbReference>
<evidence type="ECO:0000313" key="1">
    <source>
        <dbReference type="EMBL" id="HIQ79193.1"/>
    </source>
</evidence>
<dbReference type="Proteomes" id="UP000824262">
    <property type="component" value="Unassembled WGS sequence"/>
</dbReference>
<name>A0A9D1CT89_9FIRM</name>
<dbReference type="InterPro" id="IPR027417">
    <property type="entry name" value="P-loop_NTPase"/>
</dbReference>
<gene>
    <name evidence="1" type="ORF">IAB77_08035</name>
</gene>
<dbReference type="Gene3D" id="3.40.50.300">
    <property type="entry name" value="P-loop containing nucleotide triphosphate hydrolases"/>
    <property type="match status" value="1"/>
</dbReference>
<organism evidence="1 2">
    <name type="scientific">Candidatus Scatomorpha intestinavium</name>
    <dbReference type="NCBI Taxonomy" id="2840922"/>
    <lineage>
        <taxon>Bacteria</taxon>
        <taxon>Bacillati</taxon>
        <taxon>Bacillota</taxon>
        <taxon>Clostridia</taxon>
        <taxon>Eubacteriales</taxon>
        <taxon>Candidatus Scatomorpha</taxon>
    </lineage>
</organism>
<accession>A0A9D1CT89</accession>
<dbReference type="SUPFAM" id="SSF52540">
    <property type="entry name" value="P-loop containing nucleoside triphosphate hydrolases"/>
    <property type="match status" value="1"/>
</dbReference>
<dbReference type="AlphaFoldDB" id="A0A9D1CT89"/>